<dbReference type="WBParaSite" id="RSKR_0001120500.1">
    <property type="protein sequence ID" value="RSKR_0001120500.1"/>
    <property type="gene ID" value="RSKR_0001120500"/>
</dbReference>
<protein>
    <submittedName>
        <fullName evidence="2">J domain-containing protein</fullName>
    </submittedName>
</protein>
<evidence type="ECO:0000313" key="1">
    <source>
        <dbReference type="Proteomes" id="UP000095286"/>
    </source>
</evidence>
<dbReference type="Proteomes" id="UP000095286">
    <property type="component" value="Unplaced"/>
</dbReference>
<accession>A0AC35UF23</accession>
<sequence>MGFKDDCIELFKTTNLYNILGLDDKTSGKHNKSIIKKAYYRKSLEYHPDKFKEEDGSEKTLATKKFQIVSKVYSILDDDERKQVYDESGNTGEDDEDTLGFNGWYSVWKKMFKPITKEEIDAYLATYIDSDEQKQDIVMCYNRHKGDILLMLESLIGFDVSNASELSDIVNEMIKDGTLEKTKKWKPLTAAKIKKMEQAKAKESIEAEEALKEIMKKEKSNNSLEEMILARGQKRQNEMILALETKYCQPKRRKTSKK</sequence>
<evidence type="ECO:0000313" key="2">
    <source>
        <dbReference type="WBParaSite" id="RSKR_0001120500.1"/>
    </source>
</evidence>
<name>A0AC35UF23_9BILA</name>
<reference evidence="2" key="1">
    <citation type="submission" date="2016-11" db="UniProtKB">
        <authorList>
            <consortium name="WormBaseParasite"/>
        </authorList>
    </citation>
    <scope>IDENTIFICATION</scope>
    <source>
        <strain evidence="2">KR3021</strain>
    </source>
</reference>
<proteinExistence type="predicted"/>
<organism evidence="1 2">
    <name type="scientific">Rhabditophanes sp. KR3021</name>
    <dbReference type="NCBI Taxonomy" id="114890"/>
    <lineage>
        <taxon>Eukaryota</taxon>
        <taxon>Metazoa</taxon>
        <taxon>Ecdysozoa</taxon>
        <taxon>Nematoda</taxon>
        <taxon>Chromadorea</taxon>
        <taxon>Rhabditida</taxon>
        <taxon>Tylenchina</taxon>
        <taxon>Panagrolaimomorpha</taxon>
        <taxon>Strongyloidoidea</taxon>
        <taxon>Alloionematidae</taxon>
        <taxon>Rhabditophanes</taxon>
    </lineage>
</organism>